<evidence type="ECO:0000256" key="1">
    <source>
        <dbReference type="SAM" id="MobiDB-lite"/>
    </source>
</evidence>
<proteinExistence type="predicted"/>
<dbReference type="AlphaFoldDB" id="A0A392UNC9"/>
<organism evidence="2 3">
    <name type="scientific">Trifolium medium</name>
    <dbReference type="NCBI Taxonomy" id="97028"/>
    <lineage>
        <taxon>Eukaryota</taxon>
        <taxon>Viridiplantae</taxon>
        <taxon>Streptophyta</taxon>
        <taxon>Embryophyta</taxon>
        <taxon>Tracheophyta</taxon>
        <taxon>Spermatophyta</taxon>
        <taxon>Magnoliopsida</taxon>
        <taxon>eudicotyledons</taxon>
        <taxon>Gunneridae</taxon>
        <taxon>Pentapetalae</taxon>
        <taxon>rosids</taxon>
        <taxon>fabids</taxon>
        <taxon>Fabales</taxon>
        <taxon>Fabaceae</taxon>
        <taxon>Papilionoideae</taxon>
        <taxon>50 kb inversion clade</taxon>
        <taxon>NPAAA clade</taxon>
        <taxon>Hologalegina</taxon>
        <taxon>IRL clade</taxon>
        <taxon>Trifolieae</taxon>
        <taxon>Trifolium</taxon>
    </lineage>
</organism>
<keyword evidence="3" id="KW-1185">Reference proteome</keyword>
<evidence type="ECO:0000313" key="3">
    <source>
        <dbReference type="Proteomes" id="UP000265520"/>
    </source>
</evidence>
<reference evidence="2 3" key="1">
    <citation type="journal article" date="2018" name="Front. Plant Sci.">
        <title>Red Clover (Trifolium pratense) and Zigzag Clover (T. medium) - A Picture of Genomic Similarities and Differences.</title>
        <authorList>
            <person name="Dluhosova J."/>
            <person name="Istvanek J."/>
            <person name="Nedelnik J."/>
            <person name="Repkova J."/>
        </authorList>
    </citation>
    <scope>NUCLEOTIDE SEQUENCE [LARGE SCALE GENOMIC DNA]</scope>
    <source>
        <strain evidence="3">cv. 10/8</strain>
        <tissue evidence="2">Leaf</tissue>
    </source>
</reference>
<dbReference type="Proteomes" id="UP000265520">
    <property type="component" value="Unassembled WGS sequence"/>
</dbReference>
<feature type="region of interest" description="Disordered" evidence="1">
    <location>
        <begin position="1"/>
        <end position="30"/>
    </location>
</feature>
<dbReference type="EMBL" id="LXQA010847936">
    <property type="protein sequence ID" value="MCI73850.1"/>
    <property type="molecule type" value="Genomic_DNA"/>
</dbReference>
<comment type="caution">
    <text evidence="2">The sequence shown here is derived from an EMBL/GenBank/DDBJ whole genome shotgun (WGS) entry which is preliminary data.</text>
</comment>
<evidence type="ECO:0000313" key="2">
    <source>
        <dbReference type="EMBL" id="MCI73850.1"/>
    </source>
</evidence>
<feature type="non-terminal residue" evidence="2">
    <location>
        <position position="30"/>
    </location>
</feature>
<accession>A0A392UNC9</accession>
<sequence length="30" mass="3352">MEATSKDGETKVWGKEASNHEDKKKEETSA</sequence>
<name>A0A392UNC9_9FABA</name>
<protein>
    <submittedName>
        <fullName evidence="2">Uncharacterized protein</fullName>
    </submittedName>
</protein>